<name>A0A2U9IT60_9CREN</name>
<dbReference type="GO" id="GO:0046872">
    <property type="term" value="F:metal ion binding"/>
    <property type="evidence" value="ECO:0007669"/>
    <property type="project" value="UniProtKB-KW"/>
</dbReference>
<evidence type="ECO:0000256" key="2">
    <source>
        <dbReference type="ARBA" id="ARBA00022723"/>
    </source>
</evidence>
<organism evidence="6 7">
    <name type="scientific">Metallosphaera hakonensis JCM 8857 = DSM 7519</name>
    <dbReference type="NCBI Taxonomy" id="1293036"/>
    <lineage>
        <taxon>Archaea</taxon>
        <taxon>Thermoproteota</taxon>
        <taxon>Thermoprotei</taxon>
        <taxon>Sulfolobales</taxon>
        <taxon>Sulfolobaceae</taxon>
        <taxon>Metallosphaera</taxon>
    </lineage>
</organism>
<keyword evidence="3" id="KW-0408">Iron</keyword>
<proteinExistence type="predicted"/>
<evidence type="ECO:0000313" key="7">
    <source>
        <dbReference type="Proteomes" id="UP000247586"/>
    </source>
</evidence>
<dbReference type="GO" id="GO:0005737">
    <property type="term" value="C:cytoplasm"/>
    <property type="evidence" value="ECO:0007669"/>
    <property type="project" value="UniProtKB-ARBA"/>
</dbReference>
<keyword evidence="4" id="KW-0411">Iron-sulfur</keyword>
<dbReference type="KEGG" id="mhk:DFR87_05470"/>
<dbReference type="Gene3D" id="3.40.5.90">
    <property type="entry name" value="CDGSH iron-sulfur domain, mitoNEET-type"/>
    <property type="match status" value="1"/>
</dbReference>
<keyword evidence="7" id="KW-1185">Reference proteome</keyword>
<feature type="domain" description="Iron-binding zinc finger CDGSH type" evidence="5">
    <location>
        <begin position="10"/>
        <end position="47"/>
    </location>
</feature>
<dbReference type="Proteomes" id="UP000247586">
    <property type="component" value="Chromosome"/>
</dbReference>
<evidence type="ECO:0000256" key="4">
    <source>
        <dbReference type="ARBA" id="ARBA00023014"/>
    </source>
</evidence>
<dbReference type="RefSeq" id="WP_110369078.1">
    <property type="nucleotide sequence ID" value="NZ_CP029287.2"/>
</dbReference>
<dbReference type="GO" id="GO:0051537">
    <property type="term" value="F:2 iron, 2 sulfur cluster binding"/>
    <property type="evidence" value="ECO:0007669"/>
    <property type="project" value="UniProtKB-KW"/>
</dbReference>
<reference evidence="6" key="1">
    <citation type="submission" date="2018-05" db="EMBL/GenBank/DDBJ databases">
        <title>Complete Genome Sequences of Extremely Thermoacidophilic, Metal-Mobilizing Type-Strain Members of the Archaeal Family Sulfolobaceae: Acidianus brierleyi DSM-1651T, Acidianus sulfidivorans DSM-18786T, Metallosphaera hakonensis DSM-7519T, and Metallosphaera prunae DSM-10039T.</title>
        <authorList>
            <person name="Counts J.A."/>
            <person name="Kelly R.M."/>
        </authorList>
    </citation>
    <scope>NUCLEOTIDE SEQUENCE [LARGE SCALE GENOMIC DNA]</scope>
    <source>
        <strain evidence="6">HO1-1</strain>
    </source>
</reference>
<sequence>MARLVRHDRNVPYQVKTNSGETLWICACGLSNNKPFCDGSHKRTQDEDPKDLYVYQGSSRIRLDPLYM</sequence>
<dbReference type="OrthoDB" id="5781at2157"/>
<protein>
    <submittedName>
        <fullName evidence="6">Iron-binding protein</fullName>
    </submittedName>
</protein>
<dbReference type="InterPro" id="IPR018967">
    <property type="entry name" value="FeS-contain_CDGSH-typ"/>
</dbReference>
<dbReference type="SMART" id="SM00704">
    <property type="entry name" value="ZnF_CDGSH"/>
    <property type="match status" value="1"/>
</dbReference>
<dbReference type="GeneID" id="36834770"/>
<dbReference type="Pfam" id="PF09360">
    <property type="entry name" value="zf-CDGSH"/>
    <property type="match status" value="1"/>
</dbReference>
<gene>
    <name evidence="6" type="ORF">DFR87_05470</name>
</gene>
<evidence type="ECO:0000313" key="6">
    <source>
        <dbReference type="EMBL" id="AWR99241.1"/>
    </source>
</evidence>
<dbReference type="InterPro" id="IPR042216">
    <property type="entry name" value="MitoNEET_CISD"/>
</dbReference>
<dbReference type="AlphaFoldDB" id="A0A2U9IT60"/>
<keyword evidence="1" id="KW-0001">2Fe-2S</keyword>
<dbReference type="EMBL" id="CP029287">
    <property type="protein sequence ID" value="AWR99241.1"/>
    <property type="molecule type" value="Genomic_DNA"/>
</dbReference>
<evidence type="ECO:0000259" key="5">
    <source>
        <dbReference type="SMART" id="SM00704"/>
    </source>
</evidence>
<evidence type="ECO:0000256" key="3">
    <source>
        <dbReference type="ARBA" id="ARBA00023004"/>
    </source>
</evidence>
<evidence type="ECO:0000256" key="1">
    <source>
        <dbReference type="ARBA" id="ARBA00022714"/>
    </source>
</evidence>
<accession>A0A2U9IT60</accession>
<keyword evidence="2" id="KW-0479">Metal-binding</keyword>